<reference evidence="1 2" key="1">
    <citation type="journal article" date="2015" name="Genome Biol. Evol.">
        <title>Comparative Genomics of a Bacterivorous Green Alga Reveals Evolutionary Causalities and Consequences of Phago-Mixotrophic Mode of Nutrition.</title>
        <authorList>
            <person name="Burns J.A."/>
            <person name="Paasch A."/>
            <person name="Narechania A."/>
            <person name="Kim E."/>
        </authorList>
    </citation>
    <scope>NUCLEOTIDE SEQUENCE [LARGE SCALE GENOMIC DNA]</scope>
    <source>
        <strain evidence="1 2">PLY_AMNH</strain>
    </source>
</reference>
<organism evidence="1 2">
    <name type="scientific">Cymbomonas tetramitiformis</name>
    <dbReference type="NCBI Taxonomy" id="36881"/>
    <lineage>
        <taxon>Eukaryota</taxon>
        <taxon>Viridiplantae</taxon>
        <taxon>Chlorophyta</taxon>
        <taxon>Pyramimonadophyceae</taxon>
        <taxon>Pyramimonadales</taxon>
        <taxon>Pyramimonadaceae</taxon>
        <taxon>Cymbomonas</taxon>
    </lineage>
</organism>
<keyword evidence="2" id="KW-1185">Reference proteome</keyword>
<gene>
    <name evidence="1" type="ORF">CYMTET_31077</name>
</gene>
<sequence length="387" mass="42098">MGNTASSNEYGEDVHGYVLTGTLSEQASAYLQEYLQKQKQECTGDLADIPYVYNLILLLEKSSTTCGLKDFAKDLTLFLAIEKVERGHLESEASIWENLVSLPAPETERQAEALAKVALCAALKGAELGPVALREAPGVQQAAEALVLFRMACSDEAGPNVVLRTVVEAAERGELPASLVGLLRGGAEVGRERAAQAVRCLCRIGNPLRAIFLRLDGLAALVDVIEHGVAKSKQAAVMALYEMTYFDDRPPSLMLHLSQVLLELALPALAQQLLGASTRDDTDDMLEALLGLMELCAIQEYGGRATLKVLGGDLEVIGTVLESRGRRESVREQAMALLQRLWPLRVKSRVEAADSLLLLPSMGIRELQEVAERIRHADKDRRPPTFA</sequence>
<accession>A0AAE0FHN9</accession>
<dbReference type="SUPFAM" id="SSF48371">
    <property type="entry name" value="ARM repeat"/>
    <property type="match status" value="1"/>
</dbReference>
<dbReference type="EMBL" id="LGRX02018354">
    <property type="protein sequence ID" value="KAK3259944.1"/>
    <property type="molecule type" value="Genomic_DNA"/>
</dbReference>
<feature type="non-terminal residue" evidence="1">
    <location>
        <position position="387"/>
    </location>
</feature>
<dbReference type="AlphaFoldDB" id="A0AAE0FHN9"/>
<dbReference type="InterPro" id="IPR016024">
    <property type="entry name" value="ARM-type_fold"/>
</dbReference>
<dbReference type="Proteomes" id="UP001190700">
    <property type="component" value="Unassembled WGS sequence"/>
</dbReference>
<protein>
    <submittedName>
        <fullName evidence="1">Uncharacterized protein</fullName>
    </submittedName>
</protein>
<dbReference type="Gene3D" id="1.25.10.10">
    <property type="entry name" value="Leucine-rich Repeat Variant"/>
    <property type="match status" value="1"/>
</dbReference>
<evidence type="ECO:0000313" key="2">
    <source>
        <dbReference type="Proteomes" id="UP001190700"/>
    </source>
</evidence>
<dbReference type="InterPro" id="IPR011989">
    <property type="entry name" value="ARM-like"/>
</dbReference>
<proteinExistence type="predicted"/>
<name>A0AAE0FHN9_9CHLO</name>
<evidence type="ECO:0000313" key="1">
    <source>
        <dbReference type="EMBL" id="KAK3259944.1"/>
    </source>
</evidence>
<comment type="caution">
    <text evidence="1">The sequence shown here is derived from an EMBL/GenBank/DDBJ whole genome shotgun (WGS) entry which is preliminary data.</text>
</comment>